<comment type="caution">
    <text evidence="1">The sequence shown here is derived from an EMBL/GenBank/DDBJ whole genome shotgun (WGS) entry which is preliminary data.</text>
</comment>
<dbReference type="EMBL" id="MAAF01000120">
    <property type="protein sequence ID" value="OUR74868.1"/>
    <property type="molecule type" value="Genomic_DNA"/>
</dbReference>
<protein>
    <submittedName>
        <fullName evidence="1">Uncharacterized protein</fullName>
    </submittedName>
</protein>
<evidence type="ECO:0000313" key="1">
    <source>
        <dbReference type="EMBL" id="OUR74868.1"/>
    </source>
</evidence>
<evidence type="ECO:0000313" key="2">
    <source>
        <dbReference type="Proteomes" id="UP000243053"/>
    </source>
</evidence>
<dbReference type="Proteomes" id="UP000243053">
    <property type="component" value="Unassembled WGS sequence"/>
</dbReference>
<proteinExistence type="predicted"/>
<sequence>MFHTKCLNIIVSKQYFHEYIIKHFWSNTIVIKRGKDSEVNCIVIKKNYGLYKIGIQTVMEAIQIMINTTTHDIAH</sequence>
<name>A0A1Y5DWF2_COLPS</name>
<reference evidence="2" key="1">
    <citation type="journal article" date="2017" name="Proc. Natl. Acad. Sci. U.S.A.">
        <title>Simulation of Deepwater Horizon oil plume reveals substrate specialization within a complex community of hydrocarbon degraders.</title>
        <authorList>
            <person name="Hu P."/>
            <person name="Dubinsky E.A."/>
            <person name="Probst A.J."/>
            <person name="Wang J."/>
            <person name="Sieber C.M.K."/>
            <person name="Tom L.M."/>
            <person name="Gardinali P."/>
            <person name="Banfield J.F."/>
            <person name="Atlas R.M."/>
            <person name="Andersen G.L."/>
        </authorList>
    </citation>
    <scope>NUCLEOTIDE SEQUENCE [LARGE SCALE GENOMIC DNA]</scope>
</reference>
<gene>
    <name evidence="1" type="ORF">A9Q75_19150</name>
</gene>
<organism evidence="1 2">
    <name type="scientific">Colwellia psychrerythraea</name>
    <name type="common">Vibrio psychroerythus</name>
    <dbReference type="NCBI Taxonomy" id="28229"/>
    <lineage>
        <taxon>Bacteria</taxon>
        <taxon>Pseudomonadati</taxon>
        <taxon>Pseudomonadota</taxon>
        <taxon>Gammaproteobacteria</taxon>
        <taxon>Alteromonadales</taxon>
        <taxon>Colwelliaceae</taxon>
        <taxon>Colwellia</taxon>
    </lineage>
</organism>
<accession>A0A1Y5DWF2</accession>
<dbReference type="AlphaFoldDB" id="A0A1Y5DWF2"/>